<dbReference type="PANTHER" id="PTHR11240:SF22">
    <property type="entry name" value="RIBONUCLEASE T2"/>
    <property type="match status" value="1"/>
</dbReference>
<dbReference type="AlphaFoldDB" id="W0AAE8"/>
<dbReference type="Pfam" id="PF00445">
    <property type="entry name" value="Ribonuclease_T2"/>
    <property type="match status" value="1"/>
</dbReference>
<protein>
    <submittedName>
        <fullName evidence="4">Uncharacterized protein</fullName>
    </submittedName>
</protein>
<dbReference type="EMBL" id="CP006644">
    <property type="protein sequence ID" value="AHE54914.1"/>
    <property type="molecule type" value="Genomic_DNA"/>
</dbReference>
<proteinExistence type="inferred from homology"/>
<comment type="similarity">
    <text evidence="1 2">Belongs to the RNase T2 family.</text>
</comment>
<dbReference type="InterPro" id="IPR018188">
    <property type="entry name" value="RNase_T2_His_AS_1"/>
</dbReference>
<dbReference type="InterPro" id="IPR036430">
    <property type="entry name" value="RNase_T2-like_sf"/>
</dbReference>
<feature type="chain" id="PRO_5004785223" evidence="3">
    <location>
        <begin position="24"/>
        <end position="239"/>
    </location>
</feature>
<accession>W0AAE8</accession>
<dbReference type="SUPFAM" id="SSF55895">
    <property type="entry name" value="Ribonuclease Rh-like"/>
    <property type="match status" value="1"/>
</dbReference>
<keyword evidence="5" id="KW-1185">Reference proteome</keyword>
<dbReference type="Gene3D" id="3.90.730.10">
    <property type="entry name" value="Ribonuclease T2-like"/>
    <property type="match status" value="1"/>
</dbReference>
<evidence type="ECO:0000256" key="1">
    <source>
        <dbReference type="ARBA" id="ARBA00007469"/>
    </source>
</evidence>
<dbReference type="STRING" id="1123269.NX02_16170"/>
<organism evidence="4 5">
    <name type="scientific">Sphingomonas sanxanigenens DSM 19645 = NX02</name>
    <dbReference type="NCBI Taxonomy" id="1123269"/>
    <lineage>
        <taxon>Bacteria</taxon>
        <taxon>Pseudomonadati</taxon>
        <taxon>Pseudomonadota</taxon>
        <taxon>Alphaproteobacteria</taxon>
        <taxon>Sphingomonadales</taxon>
        <taxon>Sphingomonadaceae</taxon>
        <taxon>Sphingomonas</taxon>
    </lineage>
</organism>
<dbReference type="RefSeq" id="WP_025293112.1">
    <property type="nucleotide sequence ID" value="NZ_CP006644.1"/>
</dbReference>
<reference evidence="4 5" key="1">
    <citation type="submission" date="2013-07" db="EMBL/GenBank/DDBJ databases">
        <title>Completed genome of Sphingomonas sanxanigenens NX02.</title>
        <authorList>
            <person name="Ma T."/>
            <person name="Huang H."/>
            <person name="Wu M."/>
            <person name="Li X."/>
            <person name="Li G."/>
        </authorList>
    </citation>
    <scope>NUCLEOTIDE SEQUENCE [LARGE SCALE GENOMIC DNA]</scope>
    <source>
        <strain evidence="4 5">NX02</strain>
    </source>
</reference>
<dbReference type="PROSITE" id="PS00530">
    <property type="entry name" value="RNASE_T2_1"/>
    <property type="match status" value="1"/>
</dbReference>
<evidence type="ECO:0000313" key="4">
    <source>
        <dbReference type="EMBL" id="AHE54914.1"/>
    </source>
</evidence>
<gene>
    <name evidence="4" type="ORF">NX02_16170</name>
</gene>
<dbReference type="HOGENOM" id="CLU_069375_2_0_5"/>
<dbReference type="KEGG" id="ssan:NX02_16170"/>
<dbReference type="eggNOG" id="COG3719">
    <property type="taxonomic scope" value="Bacteria"/>
</dbReference>
<evidence type="ECO:0000256" key="3">
    <source>
        <dbReference type="SAM" id="SignalP"/>
    </source>
</evidence>
<dbReference type="GO" id="GO:0006401">
    <property type="term" value="P:RNA catabolic process"/>
    <property type="evidence" value="ECO:0007669"/>
    <property type="project" value="UniProtKB-ARBA"/>
</dbReference>
<name>W0AAE8_9SPHN</name>
<dbReference type="PANTHER" id="PTHR11240">
    <property type="entry name" value="RIBONUCLEASE T2"/>
    <property type="match status" value="1"/>
</dbReference>
<keyword evidence="3" id="KW-0732">Signal</keyword>
<dbReference type="GO" id="GO:0003723">
    <property type="term" value="F:RNA binding"/>
    <property type="evidence" value="ECO:0007669"/>
    <property type="project" value="InterPro"/>
</dbReference>
<sequence>MRRSELVAALALALAFVATPVQAAAPSCRLPDAIPPARAIVPPRGEAPRRTPVDGYLLAMSWSPEYCRTRKDSAADRLQCGRANRFGFVLHGLWPESDRGGDPRWCSPAGALPADLVRRHLCDTPSVQLMQREWAKHGTCAARSPAGYFQAASMLYRAVRFPDMDALSRQPLTAGAFRRTFAKRNTGITADMVAVDANPRGWLEEVRLCLGPRMKPRACARGDRGVGDDAPLKIWRGGR</sequence>
<dbReference type="InterPro" id="IPR001568">
    <property type="entry name" value="RNase_T2-like"/>
</dbReference>
<evidence type="ECO:0000313" key="5">
    <source>
        <dbReference type="Proteomes" id="UP000018851"/>
    </source>
</evidence>
<dbReference type="GO" id="GO:0033897">
    <property type="term" value="F:ribonuclease T2 activity"/>
    <property type="evidence" value="ECO:0007669"/>
    <property type="project" value="InterPro"/>
</dbReference>
<feature type="signal peptide" evidence="3">
    <location>
        <begin position="1"/>
        <end position="23"/>
    </location>
</feature>
<evidence type="ECO:0000256" key="2">
    <source>
        <dbReference type="RuleBase" id="RU004328"/>
    </source>
</evidence>
<dbReference type="PATRIC" id="fig|1123269.5.peg.3164"/>
<dbReference type="Proteomes" id="UP000018851">
    <property type="component" value="Chromosome"/>
</dbReference>